<dbReference type="InterPro" id="IPR000182">
    <property type="entry name" value="GNAT_dom"/>
</dbReference>
<dbReference type="AlphaFoldDB" id="A0A9P7QYD0"/>
<dbReference type="PANTHER" id="PTHR42791">
    <property type="entry name" value="GNAT FAMILY ACETYLTRANSFERASE"/>
    <property type="match status" value="1"/>
</dbReference>
<accession>A0A9P7QYD0</accession>
<dbReference type="PROSITE" id="PS51186">
    <property type="entry name" value="GNAT"/>
    <property type="match status" value="1"/>
</dbReference>
<dbReference type="InterPro" id="IPR052523">
    <property type="entry name" value="Trichothecene_AcTrans"/>
</dbReference>
<dbReference type="Gene3D" id="3.40.630.30">
    <property type="match status" value="1"/>
</dbReference>
<dbReference type="EMBL" id="JAESDN010000009">
    <property type="protein sequence ID" value="KAG7045422.1"/>
    <property type="molecule type" value="Genomic_DNA"/>
</dbReference>
<comment type="caution">
    <text evidence="3">The sequence shown here is derived from an EMBL/GenBank/DDBJ whole genome shotgun (WGS) entry which is preliminary data.</text>
</comment>
<dbReference type="Proteomes" id="UP000699042">
    <property type="component" value="Unassembled WGS sequence"/>
</dbReference>
<evidence type="ECO:0000313" key="3">
    <source>
        <dbReference type="EMBL" id="KAG7045422.1"/>
    </source>
</evidence>
<reference evidence="3" key="1">
    <citation type="submission" date="2021-05" db="EMBL/GenBank/DDBJ databases">
        <title>Comparative genomics of three Colletotrichum scovillei strains and genetic complementation revealed genes involved fungal growth and virulence on chili pepper.</title>
        <authorList>
            <person name="Hsieh D.-K."/>
            <person name="Chuang S.-C."/>
            <person name="Chen C.-Y."/>
            <person name="Chao Y.-T."/>
            <person name="Lu M.-Y.J."/>
            <person name="Lee M.-H."/>
            <person name="Shih M.-C."/>
        </authorList>
    </citation>
    <scope>NUCLEOTIDE SEQUENCE</scope>
    <source>
        <strain evidence="3">Coll-153</strain>
    </source>
</reference>
<sequence>MTANQPSSPLTPKSHATTYHTTQLSPTSLQAYHRLTPTHQSLTQLTQHQPKLINPQTQTSSTMTVLTICPPTPSETPQIASIHISSMSSNPLLPLQFPTTASLADLHDHLAKDALHHLRDHNTPRILVARVSSDTDEMDEADADADADADDATGTGGNGGRVIAFVKWDIVRRRGQGGSRSHVIETPTASASGSRRLEPGNILPTTAEAGAVDDGSKEQPPRNQQHHQNSKAEEAAAAEGEEEEDNEESEDEEEWPASANRDYLTAYATAASKARREAMGSRPFLHLTFLCTDYRFRGRGAGKALVHAATEAARAEGLPVFLESTTDAVPFYETLGFVTIGGFHMSLPGGAPSTDRVTIYEEILMILENTQGSCKTTSMSSQFDVGKWRAEGGKPSINTQNHTLLCSGRAIQL</sequence>
<feature type="region of interest" description="Disordered" evidence="1">
    <location>
        <begin position="137"/>
        <end position="159"/>
    </location>
</feature>
<feature type="region of interest" description="Disordered" evidence="1">
    <location>
        <begin position="176"/>
        <end position="261"/>
    </location>
</feature>
<dbReference type="PANTHER" id="PTHR42791:SF2">
    <property type="entry name" value="N-ACETYLTRANSFERASE DOMAIN-CONTAINING PROTEIN"/>
    <property type="match status" value="1"/>
</dbReference>
<dbReference type="GO" id="GO:0016747">
    <property type="term" value="F:acyltransferase activity, transferring groups other than amino-acyl groups"/>
    <property type="evidence" value="ECO:0007669"/>
    <property type="project" value="InterPro"/>
</dbReference>
<feature type="domain" description="N-acetyltransferase" evidence="2">
    <location>
        <begin position="225"/>
        <end position="370"/>
    </location>
</feature>
<proteinExistence type="predicted"/>
<feature type="compositionally biased region" description="Acidic residues" evidence="1">
    <location>
        <begin position="239"/>
        <end position="255"/>
    </location>
</feature>
<keyword evidence="4" id="KW-1185">Reference proteome</keyword>
<organism evidence="3 4">
    <name type="scientific">Colletotrichum scovillei</name>
    <dbReference type="NCBI Taxonomy" id="1209932"/>
    <lineage>
        <taxon>Eukaryota</taxon>
        <taxon>Fungi</taxon>
        <taxon>Dikarya</taxon>
        <taxon>Ascomycota</taxon>
        <taxon>Pezizomycotina</taxon>
        <taxon>Sordariomycetes</taxon>
        <taxon>Hypocreomycetidae</taxon>
        <taxon>Glomerellales</taxon>
        <taxon>Glomerellaceae</taxon>
        <taxon>Colletotrichum</taxon>
        <taxon>Colletotrichum acutatum species complex</taxon>
    </lineage>
</organism>
<dbReference type="CDD" id="cd04301">
    <property type="entry name" value="NAT_SF"/>
    <property type="match status" value="1"/>
</dbReference>
<dbReference type="InterPro" id="IPR016181">
    <property type="entry name" value="Acyl_CoA_acyltransferase"/>
</dbReference>
<protein>
    <submittedName>
        <fullName evidence="3">GNAT family acetyltransferase</fullName>
    </submittedName>
</protein>
<dbReference type="SUPFAM" id="SSF55729">
    <property type="entry name" value="Acyl-CoA N-acyltransferases (Nat)"/>
    <property type="match status" value="1"/>
</dbReference>
<name>A0A9P7QYD0_9PEZI</name>
<gene>
    <name evidence="3" type="ORF">JMJ77_009505</name>
</gene>
<evidence type="ECO:0000313" key="4">
    <source>
        <dbReference type="Proteomes" id="UP000699042"/>
    </source>
</evidence>
<evidence type="ECO:0000259" key="2">
    <source>
        <dbReference type="PROSITE" id="PS51186"/>
    </source>
</evidence>
<dbReference type="Pfam" id="PF13673">
    <property type="entry name" value="Acetyltransf_10"/>
    <property type="match status" value="1"/>
</dbReference>
<evidence type="ECO:0000256" key="1">
    <source>
        <dbReference type="SAM" id="MobiDB-lite"/>
    </source>
</evidence>
<feature type="compositionally biased region" description="Acidic residues" evidence="1">
    <location>
        <begin position="137"/>
        <end position="151"/>
    </location>
</feature>